<dbReference type="SMART" id="SM00388">
    <property type="entry name" value="HisKA"/>
    <property type="match status" value="1"/>
</dbReference>
<feature type="transmembrane region" description="Helical" evidence="12">
    <location>
        <begin position="31"/>
        <end position="55"/>
    </location>
</feature>
<evidence type="ECO:0000256" key="2">
    <source>
        <dbReference type="ARBA" id="ARBA00004651"/>
    </source>
</evidence>
<dbReference type="Gene3D" id="6.10.340.10">
    <property type="match status" value="1"/>
</dbReference>
<dbReference type="EC" id="2.7.13.3" evidence="3"/>
<evidence type="ECO:0000256" key="10">
    <source>
        <dbReference type="ARBA" id="ARBA00023012"/>
    </source>
</evidence>
<dbReference type="InterPro" id="IPR005467">
    <property type="entry name" value="His_kinase_dom"/>
</dbReference>
<dbReference type="PROSITE" id="PS50885">
    <property type="entry name" value="HAMP"/>
    <property type="match status" value="1"/>
</dbReference>
<dbReference type="Pfam" id="PF00512">
    <property type="entry name" value="HisKA"/>
    <property type="match status" value="1"/>
</dbReference>
<dbReference type="InterPro" id="IPR050736">
    <property type="entry name" value="Sensor_HK_Regulatory"/>
</dbReference>
<evidence type="ECO:0000313" key="16">
    <source>
        <dbReference type="Proteomes" id="UP001589747"/>
    </source>
</evidence>
<dbReference type="InterPro" id="IPR004358">
    <property type="entry name" value="Sig_transdc_His_kin-like_C"/>
</dbReference>
<dbReference type="InterPro" id="IPR003661">
    <property type="entry name" value="HisK_dim/P_dom"/>
</dbReference>
<evidence type="ECO:0000256" key="7">
    <source>
        <dbReference type="ARBA" id="ARBA00022741"/>
    </source>
</evidence>
<evidence type="ECO:0000259" key="14">
    <source>
        <dbReference type="PROSITE" id="PS50885"/>
    </source>
</evidence>
<dbReference type="InterPro" id="IPR003660">
    <property type="entry name" value="HAMP_dom"/>
</dbReference>
<keyword evidence="16" id="KW-1185">Reference proteome</keyword>
<dbReference type="CDD" id="cd06225">
    <property type="entry name" value="HAMP"/>
    <property type="match status" value="1"/>
</dbReference>
<dbReference type="PRINTS" id="PR00344">
    <property type="entry name" value="BCTRLSENSOR"/>
</dbReference>
<comment type="subcellular location">
    <subcellularLocation>
        <location evidence="2">Cell membrane</location>
        <topology evidence="2">Multi-pass membrane protein</topology>
    </subcellularLocation>
</comment>
<keyword evidence="4" id="KW-1003">Cell membrane</keyword>
<dbReference type="Proteomes" id="UP001589747">
    <property type="component" value="Unassembled WGS sequence"/>
</dbReference>
<dbReference type="GO" id="GO:0016301">
    <property type="term" value="F:kinase activity"/>
    <property type="evidence" value="ECO:0007669"/>
    <property type="project" value="UniProtKB-KW"/>
</dbReference>
<organism evidence="15 16">
    <name type="scientific">Paenibacillus aurantiacus</name>
    <dbReference type="NCBI Taxonomy" id="1936118"/>
    <lineage>
        <taxon>Bacteria</taxon>
        <taxon>Bacillati</taxon>
        <taxon>Bacillota</taxon>
        <taxon>Bacilli</taxon>
        <taxon>Bacillales</taxon>
        <taxon>Paenibacillaceae</taxon>
        <taxon>Paenibacillus</taxon>
    </lineage>
</organism>
<proteinExistence type="predicted"/>
<evidence type="ECO:0000256" key="12">
    <source>
        <dbReference type="SAM" id="Phobius"/>
    </source>
</evidence>
<dbReference type="CDD" id="cd16922">
    <property type="entry name" value="HATPase_EvgS-ArcB-TorS-like"/>
    <property type="match status" value="1"/>
</dbReference>
<evidence type="ECO:0000256" key="8">
    <source>
        <dbReference type="ARBA" id="ARBA00022777"/>
    </source>
</evidence>
<dbReference type="CDD" id="cd00082">
    <property type="entry name" value="HisKA"/>
    <property type="match status" value="1"/>
</dbReference>
<dbReference type="PROSITE" id="PS50109">
    <property type="entry name" value="HIS_KIN"/>
    <property type="match status" value="1"/>
</dbReference>
<comment type="catalytic activity">
    <reaction evidence="1">
        <text>ATP + protein L-histidine = ADP + protein N-phospho-L-histidine.</text>
        <dbReference type="EC" id="2.7.13.3"/>
    </reaction>
</comment>
<gene>
    <name evidence="15" type="ORF">ACFFSY_28650</name>
</gene>
<dbReference type="InterPro" id="IPR036097">
    <property type="entry name" value="HisK_dim/P_sf"/>
</dbReference>
<keyword evidence="6" id="KW-0808">Transferase</keyword>
<dbReference type="RefSeq" id="WP_377500647.1">
    <property type="nucleotide sequence ID" value="NZ_JBHMDO010000047.1"/>
</dbReference>
<dbReference type="PANTHER" id="PTHR43711">
    <property type="entry name" value="TWO-COMPONENT HISTIDINE KINASE"/>
    <property type="match status" value="1"/>
</dbReference>
<sequence>MRAERQGRRRRRAGKGSVWDDLAKRRSRPRIAARIVGVVVMLFLSAGVAFSIAYWLTGGLLDRIDRQWTPYWTQLITALIGMLIMMLSAVVIGLVTGPKQRAVWGEIIDALRRIAKGDFNVTLDKERRMDGQWGDFVQTINHMAQELKQMEQLRQEFISNVSHEIGSPLTSIRGFAHALQNESLTPEERKHYLSIIETESMRLSKLSDNLLKLTSLESAHQPFEPRAYRLDTQLRNIVLACEPQWLEKELELSLEMSPVTVEADEEMLSQVWINLIVNAVKFSNIGGSLTVTLAQNGDGAIVEVSDTGCGISEEDQQRIFERFFKGDKSRTRTAGGSGLGLSIASKIVELHGGDIGVRSHLDEGATFTVRLPLKARGSGAAASGEDRL</sequence>
<dbReference type="InterPro" id="IPR036890">
    <property type="entry name" value="HATPase_C_sf"/>
</dbReference>
<dbReference type="Gene3D" id="1.10.287.130">
    <property type="match status" value="1"/>
</dbReference>
<evidence type="ECO:0000259" key="13">
    <source>
        <dbReference type="PROSITE" id="PS50109"/>
    </source>
</evidence>
<comment type="caution">
    <text evidence="15">The sequence shown here is derived from an EMBL/GenBank/DDBJ whole genome shotgun (WGS) entry which is preliminary data.</text>
</comment>
<dbReference type="SUPFAM" id="SSF55874">
    <property type="entry name" value="ATPase domain of HSP90 chaperone/DNA topoisomerase II/histidine kinase"/>
    <property type="match status" value="1"/>
</dbReference>
<evidence type="ECO:0000256" key="11">
    <source>
        <dbReference type="ARBA" id="ARBA00023136"/>
    </source>
</evidence>
<keyword evidence="12" id="KW-0812">Transmembrane</keyword>
<keyword evidence="7" id="KW-0547">Nucleotide-binding</keyword>
<dbReference type="PANTHER" id="PTHR43711:SF1">
    <property type="entry name" value="HISTIDINE KINASE 1"/>
    <property type="match status" value="1"/>
</dbReference>
<evidence type="ECO:0000256" key="9">
    <source>
        <dbReference type="ARBA" id="ARBA00022840"/>
    </source>
</evidence>
<keyword evidence="12" id="KW-1133">Transmembrane helix</keyword>
<keyword evidence="9" id="KW-0067">ATP-binding</keyword>
<evidence type="ECO:0000256" key="1">
    <source>
        <dbReference type="ARBA" id="ARBA00000085"/>
    </source>
</evidence>
<dbReference type="Gene3D" id="3.30.565.10">
    <property type="entry name" value="Histidine kinase-like ATPase, C-terminal domain"/>
    <property type="match status" value="1"/>
</dbReference>
<feature type="transmembrane region" description="Helical" evidence="12">
    <location>
        <begin position="75"/>
        <end position="95"/>
    </location>
</feature>
<keyword evidence="10" id="KW-0902">Two-component regulatory system</keyword>
<accession>A0ABV5KXI3</accession>
<dbReference type="InterPro" id="IPR003594">
    <property type="entry name" value="HATPase_dom"/>
</dbReference>
<protein>
    <recommendedName>
        <fullName evidence="3">histidine kinase</fullName>
        <ecNumber evidence="3">2.7.13.3</ecNumber>
    </recommendedName>
</protein>
<evidence type="ECO:0000313" key="15">
    <source>
        <dbReference type="EMBL" id="MFB9329930.1"/>
    </source>
</evidence>
<evidence type="ECO:0000256" key="5">
    <source>
        <dbReference type="ARBA" id="ARBA00022553"/>
    </source>
</evidence>
<feature type="domain" description="HAMP" evidence="14">
    <location>
        <begin position="106"/>
        <end position="152"/>
    </location>
</feature>
<evidence type="ECO:0000256" key="6">
    <source>
        <dbReference type="ARBA" id="ARBA00022679"/>
    </source>
</evidence>
<dbReference type="SUPFAM" id="SSF47384">
    <property type="entry name" value="Homodimeric domain of signal transducing histidine kinase"/>
    <property type="match status" value="1"/>
</dbReference>
<dbReference type="SMART" id="SM00387">
    <property type="entry name" value="HATPase_c"/>
    <property type="match status" value="1"/>
</dbReference>
<dbReference type="EMBL" id="JBHMDO010000047">
    <property type="protein sequence ID" value="MFB9329930.1"/>
    <property type="molecule type" value="Genomic_DNA"/>
</dbReference>
<dbReference type="Pfam" id="PF02518">
    <property type="entry name" value="HATPase_c"/>
    <property type="match status" value="1"/>
</dbReference>
<keyword evidence="8 15" id="KW-0418">Kinase</keyword>
<name>A0ABV5KXI3_9BACL</name>
<feature type="domain" description="Histidine kinase" evidence="13">
    <location>
        <begin position="160"/>
        <end position="375"/>
    </location>
</feature>
<evidence type="ECO:0000256" key="3">
    <source>
        <dbReference type="ARBA" id="ARBA00012438"/>
    </source>
</evidence>
<keyword evidence="5" id="KW-0597">Phosphoprotein</keyword>
<keyword evidence="11 12" id="KW-0472">Membrane</keyword>
<reference evidence="15 16" key="1">
    <citation type="submission" date="2024-09" db="EMBL/GenBank/DDBJ databases">
        <authorList>
            <person name="Sun Q."/>
            <person name="Mori K."/>
        </authorList>
    </citation>
    <scope>NUCLEOTIDE SEQUENCE [LARGE SCALE GENOMIC DNA]</scope>
    <source>
        <strain evidence="15 16">TISTR 2452</strain>
    </source>
</reference>
<evidence type="ECO:0000256" key="4">
    <source>
        <dbReference type="ARBA" id="ARBA00022475"/>
    </source>
</evidence>